<organism evidence="1 2">
    <name type="scientific">Shouchella clausii</name>
    <name type="common">Alkalihalobacillus clausii</name>
    <dbReference type="NCBI Taxonomy" id="79880"/>
    <lineage>
        <taxon>Bacteria</taxon>
        <taxon>Bacillati</taxon>
        <taxon>Bacillota</taxon>
        <taxon>Bacilli</taxon>
        <taxon>Bacillales</taxon>
        <taxon>Bacillaceae</taxon>
        <taxon>Shouchella</taxon>
    </lineage>
</organism>
<sequence length="157" mass="17852">MQWTFVQPVGFMGNAIDNWQESIKKEGGVREFNGDSASAIIHEEDIAEVFVHVLTEDGHHEKLYTLTGPETLSIIDQVNIISEAIGKEIPFVELSKEEAIDKWKQEGYDDESIAFFIEMTTNTPEIGYTVLPTVEELTGRPAKTFKEWAKEHKSFFI</sequence>
<dbReference type="Proteomes" id="UP000216133">
    <property type="component" value="Unassembled WGS sequence"/>
</dbReference>
<gene>
    <name evidence="1" type="ORF">CHH61_21850</name>
</gene>
<evidence type="ECO:0000313" key="1">
    <source>
        <dbReference type="EMBL" id="PAF23819.1"/>
    </source>
</evidence>
<evidence type="ECO:0008006" key="3">
    <source>
        <dbReference type="Google" id="ProtNLM"/>
    </source>
</evidence>
<dbReference type="AlphaFoldDB" id="A0A268RU91"/>
<name>A0A268RU91_SHOCL</name>
<dbReference type="Gene3D" id="3.40.50.720">
    <property type="entry name" value="NAD(P)-binding Rossmann-like Domain"/>
    <property type="match status" value="1"/>
</dbReference>
<evidence type="ECO:0000313" key="2">
    <source>
        <dbReference type="Proteomes" id="UP000216133"/>
    </source>
</evidence>
<proteinExistence type="predicted"/>
<dbReference type="InterPro" id="IPR051604">
    <property type="entry name" value="Ergot_Alk_Oxidoreductase"/>
</dbReference>
<dbReference type="SUPFAM" id="SSF51735">
    <property type="entry name" value="NAD(P)-binding Rossmann-fold domains"/>
    <property type="match status" value="1"/>
</dbReference>
<dbReference type="PANTHER" id="PTHR43162:SF1">
    <property type="entry name" value="PRESTALK A DIFFERENTIATION PROTEIN A"/>
    <property type="match status" value="1"/>
</dbReference>
<dbReference type="PANTHER" id="PTHR43162">
    <property type="match status" value="1"/>
</dbReference>
<protein>
    <recommendedName>
        <fullName evidence="3">NmrA-like domain-containing protein</fullName>
    </recommendedName>
</protein>
<reference evidence="1 2" key="1">
    <citation type="submission" date="2017-07" db="EMBL/GenBank/DDBJ databases">
        <title>Isolation and whole genome analysis of endospore-forming bacteria from heroin.</title>
        <authorList>
            <person name="Kalinowski J."/>
            <person name="Ahrens B."/>
            <person name="Al-Dilaimi A."/>
            <person name="Winkler A."/>
            <person name="Wibberg D."/>
            <person name="Schleenbecker U."/>
            <person name="Ruckert C."/>
            <person name="Wolfel R."/>
            <person name="Grass G."/>
        </authorList>
    </citation>
    <scope>NUCLEOTIDE SEQUENCE [LARGE SCALE GENOMIC DNA]</scope>
    <source>
        <strain evidence="1 2">7523-2</strain>
    </source>
</reference>
<dbReference type="EMBL" id="NPBS01000145">
    <property type="protein sequence ID" value="PAF23819.1"/>
    <property type="molecule type" value="Genomic_DNA"/>
</dbReference>
<dbReference type="InterPro" id="IPR036291">
    <property type="entry name" value="NAD(P)-bd_dom_sf"/>
</dbReference>
<accession>A0A268RU91</accession>
<comment type="caution">
    <text evidence="1">The sequence shown here is derived from an EMBL/GenBank/DDBJ whole genome shotgun (WGS) entry which is preliminary data.</text>
</comment>